<keyword evidence="5" id="KW-0670">Pyruvate</keyword>
<dbReference type="Pfam" id="PF01261">
    <property type="entry name" value="AP_endonuc_2"/>
    <property type="match status" value="1"/>
</dbReference>
<dbReference type="Proteomes" id="UP000237718">
    <property type="component" value="Unassembled WGS sequence"/>
</dbReference>
<dbReference type="SUPFAM" id="SSF51658">
    <property type="entry name" value="Xylose isomerase-like"/>
    <property type="match status" value="1"/>
</dbReference>
<dbReference type="InterPro" id="IPR026040">
    <property type="entry name" value="HyI-like"/>
</dbReference>
<evidence type="ECO:0000259" key="4">
    <source>
        <dbReference type="Pfam" id="PF01261"/>
    </source>
</evidence>
<dbReference type="InterPro" id="IPR013022">
    <property type="entry name" value="Xyl_isomerase-like_TIM-brl"/>
</dbReference>
<dbReference type="OrthoDB" id="9786584at2"/>
<dbReference type="GO" id="GO:0046487">
    <property type="term" value="P:glyoxylate metabolic process"/>
    <property type="evidence" value="ECO:0007669"/>
    <property type="project" value="TreeGrafter"/>
</dbReference>
<dbReference type="InterPro" id="IPR036237">
    <property type="entry name" value="Xyl_isomerase-like_sf"/>
</dbReference>
<organism evidence="5 6">
    <name type="scientific">Tritonibacter scottomollicae</name>
    <name type="common">Epibacterium scottomollicae</name>
    <dbReference type="NCBI Taxonomy" id="483013"/>
    <lineage>
        <taxon>Bacteria</taxon>
        <taxon>Pseudomonadati</taxon>
        <taxon>Pseudomonadota</taxon>
        <taxon>Alphaproteobacteria</taxon>
        <taxon>Rhodobacterales</taxon>
        <taxon>Paracoccaceae</taxon>
        <taxon>Tritonibacter</taxon>
    </lineage>
</organism>
<sequence length="255" mass="28271">MPRFAANLSMLFAELPYLDRFAAASAAGFKAVEVLFPYEFAAKETQRALLANGLELLLINAPPPNYAGGDPGYAAVPKLADRFQRDIRRVMRYADMLKAQRVHVMAGPAKGDAARATYVQNLQMAADSAPHQQFTIEPLNSGDFPGYFLDDYNLAVEILDEVDRDNVTLQFDAYHAQLIHGDALKVWEVFGHRATHVQFAAAPSRCEPGRGALDFDQFFAAVDDSGYTGWVSAEYTPSTLRTEDSLRWMRTLQAA</sequence>
<name>A0A2T1ADI1_TRISK</name>
<dbReference type="RefSeq" id="WP_106164362.1">
    <property type="nucleotide sequence ID" value="NZ_JBLWVM010000003.1"/>
</dbReference>
<comment type="similarity">
    <text evidence="2">Belongs to the hyi family.</text>
</comment>
<dbReference type="Gene3D" id="3.20.20.150">
    <property type="entry name" value="Divalent-metal-dependent TIM barrel enzymes"/>
    <property type="match status" value="1"/>
</dbReference>
<dbReference type="GO" id="GO:0008903">
    <property type="term" value="F:hydroxypyruvate isomerase activity"/>
    <property type="evidence" value="ECO:0007669"/>
    <property type="project" value="TreeGrafter"/>
</dbReference>
<evidence type="ECO:0000256" key="3">
    <source>
        <dbReference type="PIRSR" id="PIRSR006241-50"/>
    </source>
</evidence>
<dbReference type="EMBL" id="PVUF01000009">
    <property type="protein sequence ID" value="PRZ46645.1"/>
    <property type="molecule type" value="Genomic_DNA"/>
</dbReference>
<feature type="domain" description="Xylose isomerase-like TIM barrel" evidence="4">
    <location>
        <begin position="21"/>
        <end position="251"/>
    </location>
</feature>
<proteinExistence type="inferred from homology"/>
<feature type="active site" description="Proton donor/acceptor" evidence="3">
    <location>
        <position position="234"/>
    </location>
</feature>
<dbReference type="AlphaFoldDB" id="A0A2T1ADI1"/>
<feature type="active site" description="Proton donor/acceptor" evidence="3">
    <location>
        <position position="137"/>
    </location>
</feature>
<comment type="caution">
    <text evidence="5">The sequence shown here is derived from an EMBL/GenBank/DDBJ whole genome shotgun (WGS) entry which is preliminary data.</text>
</comment>
<protein>
    <submittedName>
        <fullName evidence="5">Hydroxypyruvate isomerase</fullName>
    </submittedName>
</protein>
<dbReference type="InterPro" id="IPR050417">
    <property type="entry name" value="Sugar_Epim/Isomerase"/>
</dbReference>
<keyword evidence="1 2" id="KW-0413">Isomerase</keyword>
<evidence type="ECO:0000256" key="1">
    <source>
        <dbReference type="ARBA" id="ARBA00023235"/>
    </source>
</evidence>
<dbReference type="PIRSF" id="PIRSF006241">
    <property type="entry name" value="HyI"/>
    <property type="match status" value="1"/>
</dbReference>
<evidence type="ECO:0000313" key="5">
    <source>
        <dbReference type="EMBL" id="PRZ46645.1"/>
    </source>
</evidence>
<evidence type="ECO:0000256" key="2">
    <source>
        <dbReference type="PIRNR" id="PIRNR006241"/>
    </source>
</evidence>
<dbReference type="PANTHER" id="PTHR43489">
    <property type="entry name" value="ISOMERASE"/>
    <property type="match status" value="1"/>
</dbReference>
<dbReference type="PANTHER" id="PTHR43489:SF6">
    <property type="entry name" value="HYDROXYPYRUVATE ISOMERASE-RELATED"/>
    <property type="match status" value="1"/>
</dbReference>
<reference evidence="5 6" key="1">
    <citation type="submission" date="2018-03" db="EMBL/GenBank/DDBJ databases">
        <title>Genomic Encyclopedia of Archaeal and Bacterial Type Strains, Phase II (KMG-II): from individual species to whole genera.</title>
        <authorList>
            <person name="Goeker M."/>
        </authorList>
    </citation>
    <scope>NUCLEOTIDE SEQUENCE [LARGE SCALE GENOMIC DNA]</scope>
    <source>
        <strain evidence="5 6">DSM 25328</strain>
    </source>
</reference>
<accession>A0A2T1ADI1</accession>
<evidence type="ECO:0000313" key="6">
    <source>
        <dbReference type="Proteomes" id="UP000237718"/>
    </source>
</evidence>
<gene>
    <name evidence="5" type="ORF">CLV89_10958</name>
</gene>